<dbReference type="InterPro" id="IPR057149">
    <property type="entry name" value="DUF7827"/>
</dbReference>
<dbReference type="AlphaFoldDB" id="A0A8T8WGZ5"/>
<comment type="subcellular location">
    <subcellularLocation>
        <location evidence="1">Cell membrane</location>
    </subcellularLocation>
    <subcellularLocation>
        <location evidence="2">Secreted</location>
        <location evidence="2">Cell wall</location>
        <location evidence="2">S-layer</location>
    </subcellularLocation>
</comment>
<evidence type="ECO:0000256" key="8">
    <source>
        <dbReference type="ARBA" id="ARBA00022692"/>
    </source>
</evidence>
<evidence type="ECO:0000256" key="12">
    <source>
        <dbReference type="ARBA" id="ARBA00023180"/>
    </source>
</evidence>
<dbReference type="InterPro" id="IPR026371">
    <property type="entry name" value="PGF_CTERM"/>
</dbReference>
<proteinExistence type="inferred from homology"/>
<keyword evidence="8 14" id="KW-0812">Transmembrane</keyword>
<keyword evidence="9" id="KW-0732">Signal</keyword>
<evidence type="ECO:0000313" key="17">
    <source>
        <dbReference type="EMBL" id="QZP39117.1"/>
    </source>
</evidence>
<feature type="transmembrane region" description="Helical" evidence="14">
    <location>
        <begin position="881"/>
        <end position="899"/>
    </location>
</feature>
<dbReference type="GO" id="GO:0030115">
    <property type="term" value="C:S-layer"/>
    <property type="evidence" value="ECO:0007669"/>
    <property type="project" value="UniProtKB-SubCell"/>
</dbReference>
<accession>A0A8T8WGZ5</accession>
<keyword evidence="12" id="KW-0325">Glycoprotein</keyword>
<gene>
    <name evidence="17" type="ORF">K6T50_12300</name>
</gene>
<sequence length="903" mass="94083">MTDNNNKIRALFLTALMVFSVFAGTVAFTGTAAADVGTIDAASASDVTAGADSATQTVAFDVTVQDTADEQITVDYATGNITSASISSVTDTTGNITADNLSVASATSITLDVNGSAASDEGTITLSVTHDLTNVAPADGVEVTIDDAGGTNDATAATPTFDITAPSGSDDGEVVYEADGESGVSLIYSGQTFNATTLQPNTEYQLRSVDETSGDDITSSTFENDYTTNADGELVEISSDGLETGDYFISGPGVTATTNNTLEIVEQQFSAEFADDTVDNEGSTTTDLEIDGNRDGFEVIVDSEDLDYDDDELDDIFGDSFSVREDDEDEQFIIEGVEDGAFETNFSGVDEGQYNFTFEVVDTGVTSDASITVNDVGEGEADLGESSVSVNQGGIATFNVTMNDAAQGGDATVLVGDIGEDGYQANVSVTDGNDDGVVSFNFNTYTAGMNSSTKTVVTLAGDSVGTDDEVELTNKNSEDYERLGDILDTGDYLVSVGVGGNQTVADNPDNVGTFIVNERTAPEQTLWRTSQTTYDDVGDAIADDDVDEQQAILDAIENDQVTQTDTVAIDDDGPRDDILVHQLSAPGLQGLIENASADGDSTTAAFFKATQQDNGFDSDEQALNVVFEEENPGANQDATTVDISEAFTDASDAANSMTVVYDEGEEQYFIFVDAAALEANGFEDGDEVNVDISVQDQRLLNIDETADSDERMDDFQTTSANFSVEAAEIDFDLNADDEIEAVVGDDATVSGTTNVAPGTEFTLRVQSTDDTEPRFIETQTATVQADGTFNASYDLSENAAGDTFEASTQQAAVSASADGVLVESISTETPTPDDGTPTDTATPDDGTPTATATPDEGTPTATATPDEGTPTATQTSTSTPGFGAVLAVIALIGAALLAVRRDN</sequence>
<evidence type="ECO:0000259" key="16">
    <source>
        <dbReference type="Pfam" id="PF25162"/>
    </source>
</evidence>
<evidence type="ECO:0000256" key="6">
    <source>
        <dbReference type="ARBA" id="ARBA00022525"/>
    </source>
</evidence>
<evidence type="ECO:0000256" key="5">
    <source>
        <dbReference type="ARBA" id="ARBA00022512"/>
    </source>
</evidence>
<evidence type="ECO:0000256" key="3">
    <source>
        <dbReference type="ARBA" id="ARBA00009327"/>
    </source>
</evidence>
<name>A0A8T8WGZ5_9EURY</name>
<feature type="compositionally biased region" description="Low complexity" evidence="13">
    <location>
        <begin position="827"/>
        <end position="879"/>
    </location>
</feature>
<evidence type="ECO:0000256" key="7">
    <source>
        <dbReference type="ARBA" id="ARBA00022601"/>
    </source>
</evidence>
<evidence type="ECO:0000256" key="4">
    <source>
        <dbReference type="ARBA" id="ARBA00022475"/>
    </source>
</evidence>
<dbReference type="InterPro" id="IPR026452">
    <property type="entry name" value="Surf_glycop_sig_pep"/>
</dbReference>
<protein>
    <submittedName>
        <fullName evidence="17">Surface glycoprotein</fullName>
    </submittedName>
</protein>
<dbReference type="Pfam" id="PF25162">
    <property type="entry name" value="DUF7827"/>
    <property type="match status" value="1"/>
</dbReference>
<keyword evidence="18" id="KW-1185">Reference proteome</keyword>
<dbReference type="NCBIfam" id="TIGR04126">
    <property type="entry name" value="PGF_CTERM"/>
    <property type="match status" value="1"/>
</dbReference>
<dbReference type="Proteomes" id="UP000826254">
    <property type="component" value="Chromosome"/>
</dbReference>
<keyword evidence="4" id="KW-1003">Cell membrane</keyword>
<keyword evidence="5" id="KW-0134">Cell wall</keyword>
<evidence type="ECO:0000256" key="11">
    <source>
        <dbReference type="ARBA" id="ARBA00023136"/>
    </source>
</evidence>
<keyword evidence="11 14" id="KW-0472">Membrane</keyword>
<evidence type="ECO:0000256" key="2">
    <source>
        <dbReference type="ARBA" id="ARBA00004237"/>
    </source>
</evidence>
<keyword evidence="7" id="KW-0701">S-layer</keyword>
<comment type="similarity">
    <text evidence="3">Belongs to the halobacterial S-layer protein family.</text>
</comment>
<feature type="region of interest" description="Disordered" evidence="13">
    <location>
        <begin position="826"/>
        <end position="879"/>
    </location>
</feature>
<evidence type="ECO:0000256" key="1">
    <source>
        <dbReference type="ARBA" id="ARBA00004236"/>
    </source>
</evidence>
<evidence type="ECO:0000256" key="9">
    <source>
        <dbReference type="ARBA" id="ARBA00022729"/>
    </source>
</evidence>
<evidence type="ECO:0000256" key="10">
    <source>
        <dbReference type="ARBA" id="ARBA00022989"/>
    </source>
</evidence>
<dbReference type="NCBIfam" id="TIGR04207">
    <property type="entry name" value="halo_sig_pep"/>
    <property type="match status" value="1"/>
</dbReference>
<organism evidence="17 18">
    <name type="scientific">Halobaculum magnesiiphilum</name>
    <dbReference type="NCBI Taxonomy" id="1017351"/>
    <lineage>
        <taxon>Archaea</taxon>
        <taxon>Methanobacteriati</taxon>
        <taxon>Methanobacteriota</taxon>
        <taxon>Stenosarchaea group</taxon>
        <taxon>Halobacteria</taxon>
        <taxon>Halobacteriales</taxon>
        <taxon>Haloferacaceae</taxon>
        <taxon>Halobaculum</taxon>
    </lineage>
</organism>
<dbReference type="GO" id="GO:0005886">
    <property type="term" value="C:plasma membrane"/>
    <property type="evidence" value="ECO:0007669"/>
    <property type="project" value="UniProtKB-SubCell"/>
</dbReference>
<keyword evidence="10 14" id="KW-1133">Transmembrane helix</keyword>
<feature type="domain" description="DUF7827" evidence="16">
    <location>
        <begin position="373"/>
        <end position="498"/>
    </location>
</feature>
<dbReference type="EMBL" id="CP081958">
    <property type="protein sequence ID" value="QZP39117.1"/>
    <property type="molecule type" value="Genomic_DNA"/>
</dbReference>
<evidence type="ECO:0000256" key="14">
    <source>
        <dbReference type="SAM" id="Phobius"/>
    </source>
</evidence>
<evidence type="ECO:0000256" key="13">
    <source>
        <dbReference type="SAM" id="MobiDB-lite"/>
    </source>
</evidence>
<feature type="domain" description="PGF-CTERM archaeal protein-sorting signal" evidence="15">
    <location>
        <begin position="879"/>
        <end position="901"/>
    </location>
</feature>
<dbReference type="KEGG" id="hmp:K6T50_12300"/>
<dbReference type="NCBIfam" id="NF045517">
    <property type="entry name" value="halo_surf_dom"/>
    <property type="match status" value="1"/>
</dbReference>
<reference evidence="17 18" key="1">
    <citation type="journal article" date="2021" name="Int. J. Syst. Evol. Microbiol.">
        <title>Halobaculum halophilum sp. nov. and Halobaculum salinum sp. nov., isolated from salt lake and saline soil.</title>
        <authorList>
            <person name="Cui H.L."/>
            <person name="Shi X.W."/>
            <person name="Yin X.M."/>
            <person name="Yang X.Y."/>
            <person name="Hou J."/>
            <person name="Zhu L."/>
        </authorList>
    </citation>
    <scope>NUCLEOTIDE SEQUENCE [LARGE SCALE GENOMIC DNA]</scope>
    <source>
        <strain evidence="17 18">NBRC 109044</strain>
    </source>
</reference>
<dbReference type="Pfam" id="PF18204">
    <property type="entry name" value="PGF-CTERM"/>
    <property type="match status" value="1"/>
</dbReference>
<evidence type="ECO:0000259" key="15">
    <source>
        <dbReference type="Pfam" id="PF18204"/>
    </source>
</evidence>
<evidence type="ECO:0000313" key="18">
    <source>
        <dbReference type="Proteomes" id="UP000826254"/>
    </source>
</evidence>
<keyword evidence="6" id="KW-0964">Secreted</keyword>